<gene>
    <name evidence="2" type="ORF">QBL07_19140</name>
</gene>
<dbReference type="RefSeq" id="WP_269554782.1">
    <property type="nucleotide sequence ID" value="NZ_CP178555.1"/>
</dbReference>
<sequence>MRLTKTVHRVLAGSLAAAALTVGGATLAAPATAQPMSSEYKDWGIFGPFNGIVACEAESTNNTAYVNEQPCYRGLNGTWYYRAQRGA</sequence>
<reference evidence="2" key="1">
    <citation type="submission" date="2023-04" db="EMBL/GenBank/DDBJ databases">
        <title>Characterization and analysis of the complete genome of Gordonia rubripertincta 112, the degrader of aromatic and aliphatic compounds.</title>
        <authorList>
            <person name="Frantsuzova E."/>
            <person name="Bogun A."/>
            <person name="Delegan Y."/>
        </authorList>
    </citation>
    <scope>NUCLEOTIDE SEQUENCE</scope>
    <source>
        <strain evidence="2">112</strain>
        <plasmid evidence="2">p1517_part_1</plasmid>
    </source>
</reference>
<comment type="caution">
    <text evidence="2">The sequence shown here is derived from an EMBL/GenBank/DDBJ whole genome shotgun (WGS) entry which is preliminary data.</text>
</comment>
<feature type="signal peptide" evidence="1">
    <location>
        <begin position="1"/>
        <end position="33"/>
    </location>
</feature>
<organism evidence="2">
    <name type="scientific">Gordonia rubripertincta</name>
    <name type="common">Rhodococcus corallinus</name>
    <dbReference type="NCBI Taxonomy" id="36822"/>
    <lineage>
        <taxon>Bacteria</taxon>
        <taxon>Bacillati</taxon>
        <taxon>Actinomycetota</taxon>
        <taxon>Actinomycetes</taxon>
        <taxon>Mycobacteriales</taxon>
        <taxon>Gordoniaceae</taxon>
        <taxon>Gordonia</taxon>
    </lineage>
</organism>
<proteinExistence type="predicted"/>
<geneLocation type="plasmid" evidence="2">
    <name>p1517_part_1</name>
</geneLocation>
<keyword evidence="2" id="KW-0614">Plasmid</keyword>
<evidence type="ECO:0000256" key="1">
    <source>
        <dbReference type="SAM" id="SignalP"/>
    </source>
</evidence>
<accession>A0AAW6RFZ1</accession>
<name>A0AAW6RFZ1_GORRU</name>
<protein>
    <submittedName>
        <fullName evidence="2">Non-hemolytic enterotoxin B</fullName>
    </submittedName>
</protein>
<dbReference type="EMBL" id="JARUXG010000015">
    <property type="protein sequence ID" value="MDG6782937.1"/>
    <property type="molecule type" value="Genomic_DNA"/>
</dbReference>
<dbReference type="AlphaFoldDB" id="A0AAW6RFZ1"/>
<keyword evidence="1" id="KW-0732">Signal</keyword>
<evidence type="ECO:0000313" key="2">
    <source>
        <dbReference type="EMBL" id="MDG6782937.1"/>
    </source>
</evidence>
<feature type="chain" id="PRO_5043476512" evidence="1">
    <location>
        <begin position="34"/>
        <end position="87"/>
    </location>
</feature>